<dbReference type="EMBL" id="HACA01025793">
    <property type="protein sequence ID" value="CDW43154.1"/>
    <property type="molecule type" value="Transcribed_RNA"/>
</dbReference>
<sequence>MLALYLQQQYQEAVQDLIPAASDFESLGVGMTDTAGLPFNLQTNIHPNDVVE</sequence>
<name>A0A0K2UY10_LEPSM</name>
<organism evidence="1">
    <name type="scientific">Lepeophtheirus salmonis</name>
    <name type="common">Salmon louse</name>
    <name type="synonym">Caligus salmonis</name>
    <dbReference type="NCBI Taxonomy" id="72036"/>
    <lineage>
        <taxon>Eukaryota</taxon>
        <taxon>Metazoa</taxon>
        <taxon>Ecdysozoa</taxon>
        <taxon>Arthropoda</taxon>
        <taxon>Crustacea</taxon>
        <taxon>Multicrustacea</taxon>
        <taxon>Hexanauplia</taxon>
        <taxon>Copepoda</taxon>
        <taxon>Siphonostomatoida</taxon>
        <taxon>Caligidae</taxon>
        <taxon>Lepeophtheirus</taxon>
    </lineage>
</organism>
<reference evidence="1" key="1">
    <citation type="submission" date="2014-05" db="EMBL/GenBank/DDBJ databases">
        <authorList>
            <person name="Chronopoulou M."/>
        </authorList>
    </citation>
    <scope>NUCLEOTIDE SEQUENCE</scope>
    <source>
        <tissue evidence="1">Whole organism</tissue>
    </source>
</reference>
<accession>A0A0K2UY10</accession>
<feature type="non-terminal residue" evidence="1">
    <location>
        <position position="52"/>
    </location>
</feature>
<protein>
    <submittedName>
        <fullName evidence="1">Uncharacterized protein</fullName>
    </submittedName>
</protein>
<dbReference type="AlphaFoldDB" id="A0A0K2UY10"/>
<evidence type="ECO:0000313" key="1">
    <source>
        <dbReference type="EMBL" id="CDW43154.1"/>
    </source>
</evidence>
<proteinExistence type="predicted"/>